<dbReference type="PANTHER" id="PTHR10098:SF112">
    <property type="entry name" value="SLR0380 PROTEIN"/>
    <property type="match status" value="1"/>
</dbReference>
<evidence type="ECO:0000313" key="1">
    <source>
        <dbReference type="EMBL" id="MFH7565595.1"/>
    </source>
</evidence>
<dbReference type="InterPro" id="IPR019734">
    <property type="entry name" value="TPR_rpt"/>
</dbReference>
<dbReference type="PANTHER" id="PTHR10098">
    <property type="entry name" value="RAPSYN-RELATED"/>
    <property type="match status" value="1"/>
</dbReference>
<protein>
    <submittedName>
        <fullName evidence="1">Tetratricopeptide repeat protein</fullName>
    </submittedName>
</protein>
<proteinExistence type="predicted"/>
<dbReference type="SUPFAM" id="SSF48452">
    <property type="entry name" value="TPR-like"/>
    <property type="match status" value="2"/>
</dbReference>
<dbReference type="EMBL" id="JBGFTR010000013">
    <property type="protein sequence ID" value="MFH7565595.1"/>
    <property type="molecule type" value="Genomic_DNA"/>
</dbReference>
<dbReference type="Pfam" id="PF13424">
    <property type="entry name" value="TPR_12"/>
    <property type="match status" value="2"/>
</dbReference>
<dbReference type="InterPro" id="IPR043128">
    <property type="entry name" value="Rev_trsase/Diguanyl_cyclase"/>
</dbReference>
<dbReference type="InterPro" id="IPR011990">
    <property type="entry name" value="TPR-like_helical_dom_sf"/>
</dbReference>
<dbReference type="Gene3D" id="3.30.70.270">
    <property type="match status" value="1"/>
</dbReference>
<dbReference type="RefSeq" id="WP_395545470.1">
    <property type="nucleotide sequence ID" value="NZ_CP166302.1"/>
</dbReference>
<gene>
    <name evidence="1" type="ORF">AB9R89_09685</name>
</gene>
<accession>A0ABW7P2S5</accession>
<evidence type="ECO:0000313" key="2">
    <source>
        <dbReference type="Proteomes" id="UP001610706"/>
    </source>
</evidence>
<keyword evidence="2" id="KW-1185">Reference proteome</keyword>
<sequence>MILSVAVLVSHLAGAPPLSSYQPEPAELQRARRLMLSRPGECVALTHFFLQRKEAKPASLFNSRQELDKLEQAKRYRTRGQTFTAWQLQALCQANDGQMLTADASINKAIALARQQRQPDALVTALLLKTKLALATDHTAQAQSLLDEAKSVSLPAGDGLIGDLQLLQATVLMHRHRYDEARQLYEQVRLQALQQDDMLRQSWANFLLGDYYLQLQQDELALSHFLETLDVLGDRRQFYVKALAAKKAAAIYAALGQNDKALQFANQSTTEFEQLGNSPLLISSLINLGRVTRAGDDANLALVYFFNALDLVKIQGDAELMAQLYLELGQSYSNLGSYKEARHYLDLARSGFEHAGDLPRQADTLVQLGKMHLAQQEYGVALLRLERARAIAEQLDDVLRLMESHRLLARLFEQSGNMAAALTHQKALHAYFKRATTVNRLLTQSLVQDNEQQLQQERELSELGRKSEKLQQDRERFALLAAGLSLLSPLLLYGLLRNHIRSRRLWQKNQELQQSLLIEPLTGLPNWRELMQRLPQEMARQQQRSEQWYLNEEQARPFDDKIYYLLLQVPFMSNLRERVGLAAAIDIQQQLGEYLRGRIHPRSRLYDLRDGQFIYAIPQKEVAELEPILTALERMFAEFPCHFELDRRIFTGIIGHPFLPKAPNALDDLRLGDVLYLALAGARELASNTGESAWVELVAVDCQQAAFFTGDIRSCCIQGIMKGLVKVNSSHKKQQIDWQALQRGLPSEDSRGAV</sequence>
<dbReference type="SMART" id="SM00028">
    <property type="entry name" value="TPR"/>
    <property type="match status" value="7"/>
</dbReference>
<comment type="caution">
    <text evidence="1">The sequence shown here is derived from an EMBL/GenBank/DDBJ whole genome shotgun (WGS) entry which is preliminary data.</text>
</comment>
<organism evidence="1 2">
    <name type="scientific">Oceanimonas smirnovii</name>
    <dbReference type="NCBI Taxonomy" id="264574"/>
    <lineage>
        <taxon>Bacteria</taxon>
        <taxon>Pseudomonadati</taxon>
        <taxon>Pseudomonadota</taxon>
        <taxon>Gammaproteobacteria</taxon>
        <taxon>Aeromonadales</taxon>
        <taxon>Aeromonadaceae</taxon>
        <taxon>Oceanimonas</taxon>
    </lineage>
</organism>
<reference evidence="1 2" key="1">
    <citation type="submission" date="2024-08" db="EMBL/GenBank/DDBJ databases">
        <title>Oceanimonas smirnovii Genome sequencing and assembly.</title>
        <authorList>
            <person name="Tang B."/>
        </authorList>
    </citation>
    <scope>NUCLEOTIDE SEQUENCE [LARGE SCALE GENOMIC DNA]</scope>
    <source>
        <strain evidence="1 2">OS2020-119</strain>
    </source>
</reference>
<dbReference type="Gene3D" id="1.25.40.10">
    <property type="entry name" value="Tetratricopeptide repeat domain"/>
    <property type="match status" value="2"/>
</dbReference>
<name>A0ABW7P2S5_9GAMM</name>
<dbReference type="Proteomes" id="UP001610706">
    <property type="component" value="Unassembled WGS sequence"/>
</dbReference>